<protein>
    <submittedName>
        <fullName evidence="8">ABC transporter permease</fullName>
    </submittedName>
</protein>
<proteinExistence type="inferred from homology"/>
<reference evidence="8" key="1">
    <citation type="submission" date="2023-12" db="EMBL/GenBank/DDBJ databases">
        <title>Fervidustalea candida gen. nov., sp. nov., a novel member of the family Paenibacillaceae isolated from a geothermal area.</title>
        <authorList>
            <person name="Li W.-J."/>
            <person name="Jiao J.-Y."/>
            <person name="Chen Y."/>
        </authorList>
    </citation>
    <scope>NUCLEOTIDE SEQUENCE</scope>
    <source>
        <strain evidence="8">SYSU GA230002</strain>
    </source>
</reference>
<evidence type="ECO:0000313" key="9">
    <source>
        <dbReference type="Proteomes" id="UP001310386"/>
    </source>
</evidence>
<evidence type="ECO:0000256" key="6">
    <source>
        <dbReference type="RuleBase" id="RU363032"/>
    </source>
</evidence>
<comment type="similarity">
    <text evidence="6">Belongs to the binding-protein-dependent transport system permease family.</text>
</comment>
<dbReference type="EMBL" id="JAYJLD010000007">
    <property type="protein sequence ID" value="MEB3101372.1"/>
    <property type="molecule type" value="Genomic_DNA"/>
</dbReference>
<keyword evidence="4 6" id="KW-1133">Transmembrane helix</keyword>
<feature type="transmembrane region" description="Helical" evidence="6">
    <location>
        <begin position="80"/>
        <end position="101"/>
    </location>
</feature>
<dbReference type="PROSITE" id="PS50928">
    <property type="entry name" value="ABC_TM1"/>
    <property type="match status" value="1"/>
</dbReference>
<dbReference type="PANTHER" id="PTHR43632:SF1">
    <property type="entry name" value="PERMEASE COMPONENT OF TUNGSTATE ABC TRANSPORTER"/>
    <property type="match status" value="1"/>
</dbReference>
<evidence type="ECO:0000259" key="7">
    <source>
        <dbReference type="PROSITE" id="PS50928"/>
    </source>
</evidence>
<feature type="transmembrane region" description="Helical" evidence="6">
    <location>
        <begin position="187"/>
        <end position="213"/>
    </location>
</feature>
<evidence type="ECO:0000256" key="2">
    <source>
        <dbReference type="ARBA" id="ARBA00022448"/>
    </source>
</evidence>
<evidence type="ECO:0000256" key="5">
    <source>
        <dbReference type="ARBA" id="ARBA00023136"/>
    </source>
</evidence>
<comment type="subcellular location">
    <subcellularLocation>
        <location evidence="6">Cell membrane</location>
        <topology evidence="6">Multi-pass membrane protein</topology>
    </subcellularLocation>
    <subcellularLocation>
        <location evidence="1">Membrane</location>
        <topology evidence="1">Multi-pass membrane protein</topology>
    </subcellularLocation>
</comment>
<evidence type="ECO:0000256" key="1">
    <source>
        <dbReference type="ARBA" id="ARBA00004141"/>
    </source>
</evidence>
<evidence type="ECO:0000313" key="8">
    <source>
        <dbReference type="EMBL" id="MEB3101372.1"/>
    </source>
</evidence>
<dbReference type="PANTHER" id="PTHR43632">
    <property type="entry name" value="PERMEASE COMPONENT OF TUNGSTATE ABC TRANSPORTER"/>
    <property type="match status" value="1"/>
</dbReference>
<keyword evidence="9" id="KW-1185">Reference proteome</keyword>
<feature type="transmembrane region" description="Helical" evidence="6">
    <location>
        <begin position="46"/>
        <end position="68"/>
    </location>
</feature>
<dbReference type="InterPro" id="IPR000515">
    <property type="entry name" value="MetI-like"/>
</dbReference>
<feature type="domain" description="ABC transmembrane type-1" evidence="7">
    <location>
        <begin position="9"/>
        <end position="205"/>
    </location>
</feature>
<evidence type="ECO:0000256" key="4">
    <source>
        <dbReference type="ARBA" id="ARBA00022989"/>
    </source>
</evidence>
<comment type="caution">
    <text evidence="8">The sequence shown here is derived from an EMBL/GenBank/DDBJ whole genome shotgun (WGS) entry which is preliminary data.</text>
</comment>
<dbReference type="NCBIfam" id="NF038017">
    <property type="entry name" value="ABC_perm1"/>
    <property type="match status" value="1"/>
</dbReference>
<feature type="transmembrane region" description="Helical" evidence="6">
    <location>
        <begin position="6"/>
        <end position="39"/>
    </location>
</feature>
<dbReference type="Gene3D" id="1.10.3720.10">
    <property type="entry name" value="MetI-like"/>
    <property type="match status" value="1"/>
</dbReference>
<dbReference type="SUPFAM" id="SSF161098">
    <property type="entry name" value="MetI-like"/>
    <property type="match status" value="1"/>
</dbReference>
<dbReference type="RefSeq" id="WP_371753486.1">
    <property type="nucleotide sequence ID" value="NZ_JAYJLD010000007.1"/>
</dbReference>
<gene>
    <name evidence="8" type="ORF">VF724_06805</name>
</gene>
<evidence type="ECO:0000256" key="3">
    <source>
        <dbReference type="ARBA" id="ARBA00022692"/>
    </source>
</evidence>
<dbReference type="InterPro" id="IPR049783">
    <property type="entry name" value="ABC_perm_TupB-like"/>
</dbReference>
<accession>A0ABU5ZHN2</accession>
<dbReference type="CDD" id="cd06261">
    <property type="entry name" value="TM_PBP2"/>
    <property type="match status" value="1"/>
</dbReference>
<keyword evidence="2 6" id="KW-0813">Transport</keyword>
<dbReference type="InterPro" id="IPR035906">
    <property type="entry name" value="MetI-like_sf"/>
</dbReference>
<dbReference type="Pfam" id="PF00528">
    <property type="entry name" value="BPD_transp_1"/>
    <property type="match status" value="1"/>
</dbReference>
<keyword evidence="5 6" id="KW-0472">Membrane</keyword>
<dbReference type="Proteomes" id="UP001310386">
    <property type="component" value="Unassembled WGS sequence"/>
</dbReference>
<keyword evidence="3 6" id="KW-0812">Transmembrane</keyword>
<name>A0ABU5ZHN2_9BACL</name>
<sequence>MNDNLLPIILLSLQVSALATLCGTILGIPLGTVIGLFTFPGRNLTMAFLYTLMGFPTVLIGVIVYLLLSRYGPLGNLELLFTPYAMVIAQTLLTTPVIAGLTMSAVYMKEKSLAETAQSLGATRMQTVAVIIKESKRGIWTGIATAFGRAISEVGAVMLVGGNIQGSTRVMTTAIILETRQGNMTNALVLGLVLLLVTFVSQVFLMIGMIATFQKNKTG</sequence>
<organism evidence="8 9">
    <name type="scientific">Ferviditalea candida</name>
    <dbReference type="NCBI Taxonomy" id="3108399"/>
    <lineage>
        <taxon>Bacteria</taxon>
        <taxon>Bacillati</taxon>
        <taxon>Bacillota</taxon>
        <taxon>Bacilli</taxon>
        <taxon>Bacillales</taxon>
        <taxon>Paenibacillaceae</taxon>
        <taxon>Ferviditalea</taxon>
    </lineage>
</organism>